<dbReference type="GO" id="GO:0005576">
    <property type="term" value="C:extracellular region"/>
    <property type="evidence" value="ECO:0007669"/>
    <property type="project" value="UniProtKB-SubCell"/>
</dbReference>
<evidence type="ECO:0000256" key="9">
    <source>
        <dbReference type="ARBA" id="ARBA00023004"/>
    </source>
</evidence>
<keyword evidence="11" id="KW-1015">Disulfide bond</keyword>
<keyword evidence="5" id="KW-0964">Secreted</keyword>
<protein>
    <recommendedName>
        <fullName evidence="15">CFEM domain-containing protein</fullName>
    </recommendedName>
</protein>
<dbReference type="OrthoDB" id="3065412at2759"/>
<comment type="subcellular location">
    <subcellularLocation>
        <location evidence="1">Cell membrane</location>
        <topology evidence="1">Lipid-anchor</topology>
        <topology evidence="1">GPI-anchor</topology>
    </subcellularLocation>
    <subcellularLocation>
        <location evidence="2">Secreted</location>
    </subcellularLocation>
</comment>
<dbReference type="SMART" id="SM00747">
    <property type="entry name" value="CFEM"/>
    <property type="match status" value="4"/>
</dbReference>
<dbReference type="GO" id="GO:0046872">
    <property type="term" value="F:metal ion binding"/>
    <property type="evidence" value="ECO:0007669"/>
    <property type="project" value="UniProtKB-KW"/>
</dbReference>
<dbReference type="Proteomes" id="UP000054248">
    <property type="component" value="Unassembled WGS sequence"/>
</dbReference>
<dbReference type="Pfam" id="PF05730">
    <property type="entry name" value="CFEM"/>
    <property type="match status" value="4"/>
</dbReference>
<keyword evidence="6" id="KW-0349">Heme</keyword>
<keyword evidence="4" id="KW-1003">Cell membrane</keyword>
<keyword evidence="10" id="KW-0472">Membrane</keyword>
<keyword evidence="7" id="KW-0479">Metal-binding</keyword>
<evidence type="ECO:0000256" key="11">
    <source>
        <dbReference type="ARBA" id="ARBA00023157"/>
    </source>
</evidence>
<evidence type="ECO:0000256" key="1">
    <source>
        <dbReference type="ARBA" id="ARBA00004609"/>
    </source>
</evidence>
<evidence type="ECO:0000313" key="17">
    <source>
        <dbReference type="Proteomes" id="UP000054248"/>
    </source>
</evidence>
<keyword evidence="17" id="KW-1185">Reference proteome</keyword>
<feature type="domain" description="CFEM" evidence="15">
    <location>
        <begin position="1"/>
        <end position="112"/>
    </location>
</feature>
<dbReference type="PANTHER" id="PTHR37928">
    <property type="entry name" value="CFEM DOMAIN PROTEIN (AFU_ORTHOLOGUE AFUA_6G14090)"/>
    <property type="match status" value="1"/>
</dbReference>
<dbReference type="PROSITE" id="PS52012">
    <property type="entry name" value="CFEM"/>
    <property type="match status" value="2"/>
</dbReference>
<evidence type="ECO:0000256" key="2">
    <source>
        <dbReference type="ARBA" id="ARBA00004613"/>
    </source>
</evidence>
<evidence type="ECO:0000256" key="6">
    <source>
        <dbReference type="ARBA" id="ARBA00022617"/>
    </source>
</evidence>
<keyword evidence="13" id="KW-0449">Lipoprotein</keyword>
<evidence type="ECO:0000256" key="14">
    <source>
        <dbReference type="SAM" id="SignalP"/>
    </source>
</evidence>
<reference evidence="17" key="2">
    <citation type="submission" date="2015-01" db="EMBL/GenBank/DDBJ databases">
        <title>Evolutionary Origins and Diversification of the Mycorrhizal Mutualists.</title>
        <authorList>
            <consortium name="DOE Joint Genome Institute"/>
            <consortium name="Mycorrhizal Genomics Consortium"/>
            <person name="Kohler A."/>
            <person name="Kuo A."/>
            <person name="Nagy L.G."/>
            <person name="Floudas D."/>
            <person name="Copeland A."/>
            <person name="Barry K.W."/>
            <person name="Cichocki N."/>
            <person name="Veneault-Fourrey C."/>
            <person name="LaButti K."/>
            <person name="Lindquist E.A."/>
            <person name="Lipzen A."/>
            <person name="Lundell T."/>
            <person name="Morin E."/>
            <person name="Murat C."/>
            <person name="Riley R."/>
            <person name="Ohm R."/>
            <person name="Sun H."/>
            <person name="Tunlid A."/>
            <person name="Henrissat B."/>
            <person name="Grigoriev I.V."/>
            <person name="Hibbett D.S."/>
            <person name="Martin F."/>
        </authorList>
    </citation>
    <scope>NUCLEOTIDE SEQUENCE [LARGE SCALE GENOMIC DNA]</scope>
    <source>
        <strain evidence="17">MUT 4182</strain>
    </source>
</reference>
<keyword evidence="12" id="KW-0325">Glycoprotein</keyword>
<dbReference type="HOGENOM" id="CLU_776572_0_0_1"/>
<name>A0A0C3KF05_9AGAM</name>
<dbReference type="GO" id="GO:0005886">
    <property type="term" value="C:plasma membrane"/>
    <property type="evidence" value="ECO:0007669"/>
    <property type="project" value="UniProtKB-SubCell"/>
</dbReference>
<evidence type="ECO:0000256" key="8">
    <source>
        <dbReference type="ARBA" id="ARBA00022729"/>
    </source>
</evidence>
<sequence>MRFSLVILFAASLVSAASVFNRHNDIEVPSCATTCRDAADPTPCKRDDTACLCVNDYYIKQVNTCAETACNDEDAKAAWEANIKYCKAAGIGPGNPWPLCGARCINEAPAGNCTNDSKCLCQEEEFLDYIASCFKKSCQGEDIKTSKCVTEASCRALSSIVSFSTSKLHPLLLVSFAFVKPEPLLITSLPYPTMRFSLVVLFAASVVSAFGMLERDIEVPECAVACEAASDPGHCDREDPRCLCLNVQYITDVSDCVQSSCSPEDAEAAAAAGAAYCKEAGIDWENPFPSCGVQCEEIAPPAGCAQDDGTCICNSDEYIQSFAKCIQDSCTGEDIERAASVGAALCRVYASTLLLQR</sequence>
<keyword evidence="8 14" id="KW-0732">Signal</keyword>
<evidence type="ECO:0000256" key="5">
    <source>
        <dbReference type="ARBA" id="ARBA00022525"/>
    </source>
</evidence>
<dbReference type="EMBL" id="KN823190">
    <property type="protein sequence ID" value="KIO20053.1"/>
    <property type="molecule type" value="Genomic_DNA"/>
</dbReference>
<feature type="domain" description="CFEM" evidence="15">
    <location>
        <begin position="191"/>
        <end position="304"/>
    </location>
</feature>
<dbReference type="AlphaFoldDB" id="A0A0C3KF05"/>
<feature type="chain" id="PRO_5002166378" description="CFEM domain-containing protein" evidence="14">
    <location>
        <begin position="17"/>
        <end position="357"/>
    </location>
</feature>
<feature type="signal peptide" evidence="14">
    <location>
        <begin position="1"/>
        <end position="16"/>
    </location>
</feature>
<evidence type="ECO:0000256" key="12">
    <source>
        <dbReference type="ARBA" id="ARBA00023180"/>
    </source>
</evidence>
<comment type="similarity">
    <text evidence="3">Belongs to the RBT5 family.</text>
</comment>
<reference evidence="16 17" key="1">
    <citation type="submission" date="2014-04" db="EMBL/GenBank/DDBJ databases">
        <authorList>
            <consortium name="DOE Joint Genome Institute"/>
            <person name="Kuo A."/>
            <person name="Girlanda M."/>
            <person name="Perotto S."/>
            <person name="Kohler A."/>
            <person name="Nagy L.G."/>
            <person name="Floudas D."/>
            <person name="Copeland A."/>
            <person name="Barry K.W."/>
            <person name="Cichocki N."/>
            <person name="Veneault-Fourrey C."/>
            <person name="LaButti K."/>
            <person name="Lindquist E.A."/>
            <person name="Lipzen A."/>
            <person name="Lundell T."/>
            <person name="Morin E."/>
            <person name="Murat C."/>
            <person name="Sun H."/>
            <person name="Tunlid A."/>
            <person name="Henrissat B."/>
            <person name="Grigoriev I.V."/>
            <person name="Hibbett D.S."/>
            <person name="Martin F."/>
            <person name="Nordberg H.P."/>
            <person name="Cantor M.N."/>
            <person name="Hua S.X."/>
        </authorList>
    </citation>
    <scope>NUCLEOTIDE SEQUENCE [LARGE SCALE GENOMIC DNA]</scope>
    <source>
        <strain evidence="16 17">MUT 4182</strain>
    </source>
</reference>
<dbReference type="InterPro" id="IPR051735">
    <property type="entry name" value="CFEM_domain"/>
</dbReference>
<accession>A0A0C3KF05</accession>
<gene>
    <name evidence="16" type="ORF">M407DRAFT_30285</name>
</gene>
<dbReference type="STRING" id="1051891.A0A0C3KF05"/>
<evidence type="ECO:0000256" key="4">
    <source>
        <dbReference type="ARBA" id="ARBA00022475"/>
    </source>
</evidence>
<evidence type="ECO:0000256" key="13">
    <source>
        <dbReference type="ARBA" id="ARBA00023288"/>
    </source>
</evidence>
<evidence type="ECO:0000256" key="10">
    <source>
        <dbReference type="ARBA" id="ARBA00023136"/>
    </source>
</evidence>
<proteinExistence type="inferred from homology"/>
<evidence type="ECO:0000256" key="7">
    <source>
        <dbReference type="ARBA" id="ARBA00022723"/>
    </source>
</evidence>
<dbReference type="InterPro" id="IPR008427">
    <property type="entry name" value="Extracellular_membr_CFEM_dom"/>
</dbReference>
<keyword evidence="9" id="KW-0408">Iron</keyword>
<evidence type="ECO:0000313" key="16">
    <source>
        <dbReference type="EMBL" id="KIO20053.1"/>
    </source>
</evidence>
<organism evidence="16 17">
    <name type="scientific">Tulasnella calospora MUT 4182</name>
    <dbReference type="NCBI Taxonomy" id="1051891"/>
    <lineage>
        <taxon>Eukaryota</taxon>
        <taxon>Fungi</taxon>
        <taxon>Dikarya</taxon>
        <taxon>Basidiomycota</taxon>
        <taxon>Agaricomycotina</taxon>
        <taxon>Agaricomycetes</taxon>
        <taxon>Cantharellales</taxon>
        <taxon>Tulasnellaceae</taxon>
        <taxon>Tulasnella</taxon>
    </lineage>
</organism>
<dbReference type="PANTHER" id="PTHR37928:SF2">
    <property type="entry name" value="GPI ANCHORED CFEM DOMAIN PROTEIN (AFU_ORTHOLOGUE AFUA_6G10580)"/>
    <property type="match status" value="1"/>
</dbReference>
<evidence type="ECO:0000256" key="3">
    <source>
        <dbReference type="ARBA" id="ARBA00010031"/>
    </source>
</evidence>
<evidence type="ECO:0000259" key="15">
    <source>
        <dbReference type="PROSITE" id="PS52012"/>
    </source>
</evidence>